<dbReference type="EMBL" id="GGEC01081405">
    <property type="protein sequence ID" value="MBX61889.1"/>
    <property type="molecule type" value="Transcribed_RNA"/>
</dbReference>
<accession>A0A2P2Q4S8</accession>
<sequence>MLASIAYYLQLNLKLSLPILNSMIENVVFKPIQHNPSLHNHIILTWIHLSETKIQTNRNFNQIHFWSTFTFSDTSISLYMS</sequence>
<dbReference type="AlphaFoldDB" id="A0A2P2Q4S8"/>
<evidence type="ECO:0000313" key="1">
    <source>
        <dbReference type="EMBL" id="MBX61889.1"/>
    </source>
</evidence>
<organism evidence="1">
    <name type="scientific">Rhizophora mucronata</name>
    <name type="common">Asiatic mangrove</name>
    <dbReference type="NCBI Taxonomy" id="61149"/>
    <lineage>
        <taxon>Eukaryota</taxon>
        <taxon>Viridiplantae</taxon>
        <taxon>Streptophyta</taxon>
        <taxon>Embryophyta</taxon>
        <taxon>Tracheophyta</taxon>
        <taxon>Spermatophyta</taxon>
        <taxon>Magnoliopsida</taxon>
        <taxon>eudicotyledons</taxon>
        <taxon>Gunneridae</taxon>
        <taxon>Pentapetalae</taxon>
        <taxon>rosids</taxon>
        <taxon>fabids</taxon>
        <taxon>Malpighiales</taxon>
        <taxon>Rhizophoraceae</taxon>
        <taxon>Rhizophora</taxon>
    </lineage>
</organism>
<protein>
    <submittedName>
        <fullName evidence="1">Uncharacterized protein</fullName>
    </submittedName>
</protein>
<proteinExistence type="predicted"/>
<name>A0A2P2Q4S8_RHIMU</name>
<reference evidence="1" key="1">
    <citation type="submission" date="2018-02" db="EMBL/GenBank/DDBJ databases">
        <title>Rhizophora mucronata_Transcriptome.</title>
        <authorList>
            <person name="Meera S.P."/>
            <person name="Sreeshan A."/>
            <person name="Augustine A."/>
        </authorList>
    </citation>
    <scope>NUCLEOTIDE SEQUENCE</scope>
    <source>
        <tissue evidence="1">Leaf</tissue>
    </source>
</reference>